<proteinExistence type="predicted"/>
<keyword evidence="6" id="KW-1185">Reference proteome</keyword>
<dbReference type="GO" id="GO:0005737">
    <property type="term" value="C:cytoplasm"/>
    <property type="evidence" value="ECO:0007669"/>
    <property type="project" value="TreeGrafter"/>
</dbReference>
<reference evidence="5" key="1">
    <citation type="submission" date="2021-01" db="EMBL/GenBank/DDBJ databases">
        <authorList>
            <person name="Zahm M."/>
            <person name="Roques C."/>
            <person name="Cabau C."/>
            <person name="Klopp C."/>
            <person name="Donnadieu C."/>
            <person name="Jouanno E."/>
            <person name="Lampietro C."/>
            <person name="Louis A."/>
            <person name="Herpin A."/>
            <person name="Echchiki A."/>
            <person name="Berthelot C."/>
            <person name="Parey E."/>
            <person name="Roest-Crollius H."/>
            <person name="Braasch I."/>
            <person name="Postlethwait J."/>
            <person name="Bobe J."/>
            <person name="Montfort J."/>
            <person name="Bouchez O."/>
            <person name="Begum T."/>
            <person name="Mejri S."/>
            <person name="Adams A."/>
            <person name="Chen W.-J."/>
            <person name="Guiguen Y."/>
        </authorList>
    </citation>
    <scope>NUCLEOTIDE SEQUENCE</scope>
    <source>
        <strain evidence="5">YG-15Mar2019-1</strain>
        <tissue evidence="5">Brain</tissue>
    </source>
</reference>
<gene>
    <name evidence="5" type="ORF">MATL_G00145310</name>
</gene>
<feature type="coiled-coil region" evidence="2">
    <location>
        <begin position="170"/>
        <end position="229"/>
    </location>
</feature>
<feature type="domain" description="Translin-associated factor X-interacting protein 1 N-terminal" evidence="4">
    <location>
        <begin position="103"/>
        <end position="213"/>
    </location>
</feature>
<protein>
    <recommendedName>
        <fullName evidence="4">Translin-associated factor X-interacting protein 1 N-terminal domain-containing protein</fullName>
    </recommendedName>
</protein>
<comment type="caution">
    <text evidence="5">The sequence shown here is derived from an EMBL/GenBank/DDBJ whole genome shotgun (WGS) entry which is preliminary data.</text>
</comment>
<evidence type="ECO:0000313" key="5">
    <source>
        <dbReference type="EMBL" id="KAG7468650.1"/>
    </source>
</evidence>
<name>A0A9D3PZD1_MEGAT</name>
<evidence type="ECO:0000256" key="3">
    <source>
        <dbReference type="SAM" id="MobiDB-lite"/>
    </source>
</evidence>
<evidence type="ECO:0000256" key="1">
    <source>
        <dbReference type="ARBA" id="ARBA00023054"/>
    </source>
</evidence>
<organism evidence="5 6">
    <name type="scientific">Megalops atlanticus</name>
    <name type="common">Tarpon</name>
    <name type="synonym">Clupea gigantea</name>
    <dbReference type="NCBI Taxonomy" id="7932"/>
    <lineage>
        <taxon>Eukaryota</taxon>
        <taxon>Metazoa</taxon>
        <taxon>Chordata</taxon>
        <taxon>Craniata</taxon>
        <taxon>Vertebrata</taxon>
        <taxon>Euteleostomi</taxon>
        <taxon>Actinopterygii</taxon>
        <taxon>Neopterygii</taxon>
        <taxon>Teleostei</taxon>
        <taxon>Elopiformes</taxon>
        <taxon>Megalopidae</taxon>
        <taxon>Megalops</taxon>
    </lineage>
</organism>
<sequence>MSSEKTELSPVPASERLSSEKTRENGQTDIRMLQPKAGSKRPGILRVSGTPANFLSTWPAHMSSRIIHHGQQNFLKEKPRIHGSDDGPSGAMGKPLFLQQLEDHLRRELQDFNPELPRAQERKLQAYRDVFDYFIEDFRTYKPLLCAIKNEYEITLAYLRDQIRELEPLRAQLARVAEEGEQRIMALREEEKAEITELKRECQRLLTVISTMREEQNGLQAQVSRLQDDLRAQYLAYRQEHDARNLLIDRINSMGTVKEQEKHDEQEEEDILKLKLALQVCREDMTKAQVELNRVLAEFGDVVPRRDWDALEERHQENLVKLETLQVDFNKMKAEYDTLLDEHKQLSLERSSLQEELEGHRSRGTPRPDWEKCADLFGGSEKWVELSEGQSSQKLLEILLEQLGGTTDQQEQGIADDVPACLRYEGNLKNLGLKKADAVRVIKEVWKEKVAEDEQREESSVLAEFLRRHLDRQHGERAGDWAYSLLRACQQHHDDDVIGLFFDILTGKVDESLYHGQTQLLSHLLKELIRSDLTESGVLSPQEFSEALKKAFPLKGEQEIEELLTAAQTELDSSRNISYQSLYTEDADGKHRGFLTLLKRQAAEERRLYISQLQDQLGDKGKVDAGDLRAAFGSIDPALNEATLGRYLGLAFPLPSSQQGEAATHLDTNVVLQRLLVADVKRAGPPPQN</sequence>
<feature type="coiled-coil region" evidence="2">
    <location>
        <begin position="322"/>
        <end position="363"/>
    </location>
</feature>
<keyword evidence="1 2" id="KW-0175">Coiled coil</keyword>
<dbReference type="AlphaFoldDB" id="A0A9D3PZD1"/>
<dbReference type="EMBL" id="JAFDVH010000011">
    <property type="protein sequence ID" value="KAG7468650.1"/>
    <property type="molecule type" value="Genomic_DNA"/>
</dbReference>
<evidence type="ECO:0000256" key="2">
    <source>
        <dbReference type="SAM" id="Coils"/>
    </source>
</evidence>
<dbReference type="InterPro" id="IPR032755">
    <property type="entry name" value="TSNAXIP1_N"/>
</dbReference>
<dbReference type="PANTHER" id="PTHR16306:SF0">
    <property type="entry name" value="TRANSLIN-ASSOCIATED FACTOR X-INTERACTING PROTEIN 1"/>
    <property type="match status" value="1"/>
</dbReference>
<evidence type="ECO:0000259" key="4">
    <source>
        <dbReference type="Pfam" id="PF15739"/>
    </source>
</evidence>
<feature type="compositionally biased region" description="Basic and acidic residues" evidence="3">
    <location>
        <begin position="17"/>
        <end position="26"/>
    </location>
</feature>
<feature type="region of interest" description="Disordered" evidence="3">
    <location>
        <begin position="1"/>
        <end position="29"/>
    </location>
</feature>
<evidence type="ECO:0000313" key="6">
    <source>
        <dbReference type="Proteomes" id="UP001046870"/>
    </source>
</evidence>
<dbReference type="PANTHER" id="PTHR16306">
    <property type="entry name" value="TRANSLIN-ASSOCIATED FACTOR X-INTERACTING PROTEIN 1"/>
    <property type="match status" value="1"/>
</dbReference>
<accession>A0A9D3PZD1</accession>
<dbReference type="Proteomes" id="UP001046870">
    <property type="component" value="Chromosome 11"/>
</dbReference>
<dbReference type="Pfam" id="PF15739">
    <property type="entry name" value="TSNAXIP1_N"/>
    <property type="match status" value="1"/>
</dbReference>
<dbReference type="OrthoDB" id="261426at2759"/>